<evidence type="ECO:0000313" key="2">
    <source>
        <dbReference type="Proteomes" id="UP000324222"/>
    </source>
</evidence>
<dbReference type="AlphaFoldDB" id="A0A5B7G150"/>
<sequence length="119" mass="12968">MKGKRKCSVRLQEEGKHIVCKIRRAIRMKTDEGDNKRCNTMAVRSPSKLFEDHDGLGCHTGGEGGCQVWELVTLVASSFISNHPLAVPHIRQGVAVSKGSMSTIHQMVSNGRSPDGKIG</sequence>
<proteinExistence type="predicted"/>
<reference evidence="1 2" key="1">
    <citation type="submission" date="2019-05" db="EMBL/GenBank/DDBJ databases">
        <title>Another draft genome of Portunus trituberculatus and its Hox gene families provides insights of decapod evolution.</title>
        <authorList>
            <person name="Jeong J.-H."/>
            <person name="Song I."/>
            <person name="Kim S."/>
            <person name="Choi T."/>
            <person name="Kim D."/>
            <person name="Ryu S."/>
            <person name="Kim W."/>
        </authorList>
    </citation>
    <scope>NUCLEOTIDE SEQUENCE [LARGE SCALE GENOMIC DNA]</scope>
    <source>
        <tissue evidence="1">Muscle</tissue>
    </source>
</reference>
<evidence type="ECO:0000313" key="1">
    <source>
        <dbReference type="EMBL" id="MPC50963.1"/>
    </source>
</evidence>
<protein>
    <submittedName>
        <fullName evidence="1">Uncharacterized protein</fullName>
    </submittedName>
</protein>
<accession>A0A5B7G150</accession>
<gene>
    <name evidence="1" type="ORF">E2C01_044798</name>
</gene>
<dbReference type="EMBL" id="VSRR010009840">
    <property type="protein sequence ID" value="MPC50963.1"/>
    <property type="molecule type" value="Genomic_DNA"/>
</dbReference>
<organism evidence="1 2">
    <name type="scientific">Portunus trituberculatus</name>
    <name type="common">Swimming crab</name>
    <name type="synonym">Neptunus trituberculatus</name>
    <dbReference type="NCBI Taxonomy" id="210409"/>
    <lineage>
        <taxon>Eukaryota</taxon>
        <taxon>Metazoa</taxon>
        <taxon>Ecdysozoa</taxon>
        <taxon>Arthropoda</taxon>
        <taxon>Crustacea</taxon>
        <taxon>Multicrustacea</taxon>
        <taxon>Malacostraca</taxon>
        <taxon>Eumalacostraca</taxon>
        <taxon>Eucarida</taxon>
        <taxon>Decapoda</taxon>
        <taxon>Pleocyemata</taxon>
        <taxon>Brachyura</taxon>
        <taxon>Eubrachyura</taxon>
        <taxon>Portunoidea</taxon>
        <taxon>Portunidae</taxon>
        <taxon>Portuninae</taxon>
        <taxon>Portunus</taxon>
    </lineage>
</organism>
<name>A0A5B7G150_PORTR</name>
<dbReference type="Proteomes" id="UP000324222">
    <property type="component" value="Unassembled WGS sequence"/>
</dbReference>
<keyword evidence="2" id="KW-1185">Reference proteome</keyword>
<comment type="caution">
    <text evidence="1">The sequence shown here is derived from an EMBL/GenBank/DDBJ whole genome shotgun (WGS) entry which is preliminary data.</text>
</comment>